<dbReference type="PROSITE" id="PS51420">
    <property type="entry name" value="RHO"/>
    <property type="match status" value="1"/>
</dbReference>
<evidence type="ECO:0000256" key="5">
    <source>
        <dbReference type="ARBA" id="ARBA00023054"/>
    </source>
</evidence>
<dbReference type="SUPFAM" id="SSF52540">
    <property type="entry name" value="P-loop containing nucleoside triphosphate hydrolases"/>
    <property type="match status" value="1"/>
</dbReference>
<dbReference type="InterPro" id="IPR002048">
    <property type="entry name" value="EF_hand_dom"/>
</dbReference>
<dbReference type="InterPro" id="IPR011992">
    <property type="entry name" value="EF-hand-dom_pair"/>
</dbReference>
<dbReference type="Proteomes" id="UP000288216">
    <property type="component" value="Unassembled WGS sequence"/>
</dbReference>
<feature type="coiled-coil region" evidence="7">
    <location>
        <begin position="133"/>
        <end position="160"/>
    </location>
</feature>
<dbReference type="PANTHER" id="PTHR47977">
    <property type="entry name" value="RAS-RELATED PROTEIN RAB"/>
    <property type="match status" value="1"/>
</dbReference>
<dbReference type="SMART" id="SM00174">
    <property type="entry name" value="RHO"/>
    <property type="match status" value="1"/>
</dbReference>
<dbReference type="GO" id="GO:0005509">
    <property type="term" value="F:calcium ion binding"/>
    <property type="evidence" value="ECO:0007669"/>
    <property type="project" value="InterPro"/>
</dbReference>
<dbReference type="InterPro" id="IPR005225">
    <property type="entry name" value="Small_GTP-bd"/>
</dbReference>
<accession>A0A401P5G7</accession>
<dbReference type="FunFam" id="3.40.50.300:FF:001348">
    <property type="entry name" value="Ras and EF-hand domain-containing protein"/>
    <property type="match status" value="1"/>
</dbReference>
<dbReference type="CDD" id="cd00154">
    <property type="entry name" value="Rab"/>
    <property type="match status" value="1"/>
</dbReference>
<dbReference type="GO" id="GO:0003924">
    <property type="term" value="F:GTPase activity"/>
    <property type="evidence" value="ECO:0007669"/>
    <property type="project" value="InterPro"/>
</dbReference>
<dbReference type="InterPro" id="IPR027417">
    <property type="entry name" value="P-loop_NTPase"/>
</dbReference>
<evidence type="ECO:0000256" key="7">
    <source>
        <dbReference type="SAM" id="Coils"/>
    </source>
</evidence>
<dbReference type="Pfam" id="PF13499">
    <property type="entry name" value="EF-hand_7"/>
    <property type="match status" value="1"/>
</dbReference>
<organism evidence="10 11">
    <name type="scientific">Scyliorhinus torazame</name>
    <name type="common">Cloudy catshark</name>
    <name type="synonym">Catulus torazame</name>
    <dbReference type="NCBI Taxonomy" id="75743"/>
    <lineage>
        <taxon>Eukaryota</taxon>
        <taxon>Metazoa</taxon>
        <taxon>Chordata</taxon>
        <taxon>Craniata</taxon>
        <taxon>Vertebrata</taxon>
        <taxon>Chondrichthyes</taxon>
        <taxon>Elasmobranchii</taxon>
        <taxon>Galeomorphii</taxon>
        <taxon>Galeoidea</taxon>
        <taxon>Carcharhiniformes</taxon>
        <taxon>Scyliorhinidae</taxon>
        <taxon>Scyliorhinus</taxon>
    </lineage>
</organism>
<evidence type="ECO:0000256" key="6">
    <source>
        <dbReference type="ARBA" id="ARBA00023134"/>
    </source>
</evidence>
<dbReference type="SMART" id="SM00054">
    <property type="entry name" value="EFh"/>
    <property type="match status" value="2"/>
</dbReference>
<evidence type="ECO:0000256" key="1">
    <source>
        <dbReference type="ARBA" id="ARBA00004496"/>
    </source>
</evidence>
<dbReference type="PROSITE" id="PS50222">
    <property type="entry name" value="EF_HAND_2"/>
    <property type="match status" value="2"/>
</dbReference>
<feature type="coiled-coil region" evidence="7">
    <location>
        <begin position="192"/>
        <end position="266"/>
    </location>
</feature>
<feature type="compositionally biased region" description="Low complexity" evidence="8">
    <location>
        <begin position="506"/>
        <end position="520"/>
    </location>
</feature>
<dbReference type="OrthoDB" id="9879408at2759"/>
<dbReference type="SMART" id="SM00175">
    <property type="entry name" value="RAB"/>
    <property type="match status" value="1"/>
</dbReference>
<dbReference type="STRING" id="75743.A0A401P5G7"/>
<reference evidence="10 11" key="1">
    <citation type="journal article" date="2018" name="Nat. Ecol. Evol.">
        <title>Shark genomes provide insights into elasmobranch evolution and the origin of vertebrates.</title>
        <authorList>
            <person name="Hara Y"/>
            <person name="Yamaguchi K"/>
            <person name="Onimaru K"/>
            <person name="Kadota M"/>
            <person name="Koyanagi M"/>
            <person name="Keeley SD"/>
            <person name="Tatsumi K"/>
            <person name="Tanaka K"/>
            <person name="Motone F"/>
            <person name="Kageyama Y"/>
            <person name="Nozu R"/>
            <person name="Adachi N"/>
            <person name="Nishimura O"/>
            <person name="Nakagawa R"/>
            <person name="Tanegashima C"/>
            <person name="Kiyatake I"/>
            <person name="Matsumoto R"/>
            <person name="Murakumo K"/>
            <person name="Nishida K"/>
            <person name="Terakita A"/>
            <person name="Kuratani S"/>
            <person name="Sato K"/>
            <person name="Hyodo S Kuraku.S."/>
        </authorList>
    </citation>
    <scope>NUCLEOTIDE SEQUENCE [LARGE SCALE GENOMIC DNA]</scope>
</reference>
<evidence type="ECO:0000313" key="10">
    <source>
        <dbReference type="EMBL" id="GCB68369.1"/>
    </source>
</evidence>
<comment type="caution">
    <text evidence="10">The sequence shown here is derived from an EMBL/GenBank/DDBJ whole genome shotgun (WGS) entry which is preliminary data.</text>
</comment>
<comment type="subcellular location">
    <subcellularLocation>
        <location evidence="1">Cytoplasm</location>
    </subcellularLocation>
</comment>
<keyword evidence="5 7" id="KW-0175">Coiled coil</keyword>
<dbReference type="PRINTS" id="PR00449">
    <property type="entry name" value="RASTRNSFRMNG"/>
</dbReference>
<dbReference type="Pfam" id="PF00071">
    <property type="entry name" value="Ras"/>
    <property type="match status" value="1"/>
</dbReference>
<keyword evidence="3" id="KW-0547">Nucleotide-binding</keyword>
<evidence type="ECO:0000256" key="3">
    <source>
        <dbReference type="ARBA" id="ARBA00022741"/>
    </source>
</evidence>
<dbReference type="AlphaFoldDB" id="A0A401P5G7"/>
<sequence>MEKEEPRLRALFHACDVNRSGRIEYDEFSTVCRELHVQESQIGAIFHTLDSDRDGSINFRDFTRGFQEVSEMIKFEALGAEPDWDEFQQRLGDEARLIPRPAQVAALYQNLKIAEPKLIHQYESVVTNFVHDITLQNAELEKLAQTVKRAQDEAAQHVSELEGDIDQRIKMAVHTCQKEEQRKAEIALSNLKHQYNANVNELQIAVTKLKKLEEQYRSFSPKEESIALKRKINDFTLENDKLRKELLEAQTNIMLLQSEIDTLKSDYADQCLNLERNHDVVQGYTYDRDSLTRQIEMLQTANRKLHDSNDGLRSSLESSFSKYNRSLRAANFSPGNAMFRSSPKLCGHQSPQILAYDRSSRSSYLDEDMESLALCDPMRRVSCEVESLTESCFDSGMSTMRDSNEYDSEGEFKHHKNFGKEHCAGETFGEDASDTDVPEIRDEVAFSQDSTSTVLEWKPSHALSRSSSGTSLSQGNNTTLSSQNEVTFSQDSRSTVPDWQPTQAVSQSNSGASSSRRCISAFSPQPNSTVGNFKYPQSEKAFKIVLAGDAAVGKSSFLLRLCKNEFRGNTSATLGVDFQMKTLIVDGEQTVLQLWDTAGQERFRSIAKSYFRRADGVLLLYDVTCEKSFLNVREWVDTIEDSTNEHIPIMLVGNKADLRERAIQEGQKSVPVSYGEKLAMTYNVLFCETSAKDGSNIIEAVLHLAREVRKRAGEDADEDSVTSLTSTHLNKKMPMKNCCTT</sequence>
<dbReference type="SMART" id="SM00173">
    <property type="entry name" value="RAS"/>
    <property type="match status" value="1"/>
</dbReference>
<feature type="compositionally biased region" description="Polar residues" evidence="8">
    <location>
        <begin position="474"/>
        <end position="505"/>
    </location>
</feature>
<keyword evidence="4" id="KW-0106">Calcium</keyword>
<dbReference type="InterPro" id="IPR018247">
    <property type="entry name" value="EF_Hand_1_Ca_BS"/>
</dbReference>
<dbReference type="PROSITE" id="PS51419">
    <property type="entry name" value="RAB"/>
    <property type="match status" value="1"/>
</dbReference>
<feature type="domain" description="EF-hand" evidence="9">
    <location>
        <begin position="3"/>
        <end position="38"/>
    </location>
</feature>
<dbReference type="CDD" id="cd00051">
    <property type="entry name" value="EFh"/>
    <property type="match status" value="1"/>
</dbReference>
<dbReference type="NCBIfam" id="TIGR00231">
    <property type="entry name" value="small_GTP"/>
    <property type="match status" value="1"/>
</dbReference>
<keyword evidence="11" id="KW-1185">Reference proteome</keyword>
<dbReference type="Gene3D" id="1.10.238.10">
    <property type="entry name" value="EF-hand"/>
    <property type="match status" value="1"/>
</dbReference>
<evidence type="ECO:0000256" key="4">
    <source>
        <dbReference type="ARBA" id="ARBA00022837"/>
    </source>
</evidence>
<dbReference type="PROSITE" id="PS51421">
    <property type="entry name" value="RAS"/>
    <property type="match status" value="1"/>
</dbReference>
<evidence type="ECO:0000256" key="2">
    <source>
        <dbReference type="ARBA" id="ARBA00022490"/>
    </source>
</evidence>
<dbReference type="GO" id="GO:0005525">
    <property type="term" value="F:GTP binding"/>
    <property type="evidence" value="ECO:0007669"/>
    <property type="project" value="UniProtKB-KW"/>
</dbReference>
<feature type="region of interest" description="Disordered" evidence="8">
    <location>
        <begin position="457"/>
        <end position="520"/>
    </location>
</feature>
<proteinExistence type="predicted"/>
<dbReference type="GO" id="GO:0005737">
    <property type="term" value="C:cytoplasm"/>
    <property type="evidence" value="ECO:0007669"/>
    <property type="project" value="UniProtKB-SubCell"/>
</dbReference>
<gene>
    <name evidence="10" type="ORF">scyTo_0008219</name>
</gene>
<dbReference type="OMA" id="FIGHSPQ"/>
<dbReference type="EMBL" id="BFAA01003102">
    <property type="protein sequence ID" value="GCB68369.1"/>
    <property type="molecule type" value="Genomic_DNA"/>
</dbReference>
<dbReference type="InterPro" id="IPR050227">
    <property type="entry name" value="Rab"/>
</dbReference>
<feature type="compositionally biased region" description="Low complexity" evidence="8">
    <location>
        <begin position="460"/>
        <end position="473"/>
    </location>
</feature>
<dbReference type="PROSITE" id="PS00018">
    <property type="entry name" value="EF_HAND_1"/>
    <property type="match status" value="2"/>
</dbReference>
<name>A0A401P5G7_SCYTO</name>
<keyword evidence="2" id="KW-0963">Cytoplasm</keyword>
<dbReference type="Gene3D" id="3.40.50.300">
    <property type="entry name" value="P-loop containing nucleotide triphosphate hydrolases"/>
    <property type="match status" value="1"/>
</dbReference>
<evidence type="ECO:0000259" key="9">
    <source>
        <dbReference type="PROSITE" id="PS50222"/>
    </source>
</evidence>
<dbReference type="SMART" id="SM00176">
    <property type="entry name" value="RAN"/>
    <property type="match status" value="1"/>
</dbReference>
<dbReference type="InterPro" id="IPR001806">
    <property type="entry name" value="Small_GTPase"/>
</dbReference>
<protein>
    <recommendedName>
        <fullName evidence="9">EF-hand domain-containing protein</fullName>
    </recommendedName>
</protein>
<evidence type="ECO:0000313" key="11">
    <source>
        <dbReference type="Proteomes" id="UP000288216"/>
    </source>
</evidence>
<dbReference type="SUPFAM" id="SSF47473">
    <property type="entry name" value="EF-hand"/>
    <property type="match status" value="1"/>
</dbReference>
<keyword evidence="6" id="KW-0342">GTP-binding</keyword>
<evidence type="ECO:0000256" key="8">
    <source>
        <dbReference type="SAM" id="MobiDB-lite"/>
    </source>
</evidence>
<feature type="domain" description="EF-hand" evidence="9">
    <location>
        <begin position="39"/>
        <end position="72"/>
    </location>
</feature>